<dbReference type="InterPro" id="IPR013632">
    <property type="entry name" value="Rad51_C"/>
</dbReference>
<organism evidence="4 5">
    <name type="scientific">Panagrolaimus superbus</name>
    <dbReference type="NCBI Taxonomy" id="310955"/>
    <lineage>
        <taxon>Eukaryota</taxon>
        <taxon>Metazoa</taxon>
        <taxon>Ecdysozoa</taxon>
        <taxon>Nematoda</taxon>
        <taxon>Chromadorea</taxon>
        <taxon>Rhabditida</taxon>
        <taxon>Tylenchina</taxon>
        <taxon>Panagrolaimomorpha</taxon>
        <taxon>Panagrolaimoidea</taxon>
        <taxon>Panagrolaimidae</taxon>
        <taxon>Panagrolaimus</taxon>
    </lineage>
</organism>
<dbReference type="GO" id="GO:0007131">
    <property type="term" value="P:reciprocal meiotic recombination"/>
    <property type="evidence" value="ECO:0007669"/>
    <property type="project" value="TreeGrafter"/>
</dbReference>
<dbReference type="GO" id="GO:0000724">
    <property type="term" value="P:double-strand break repair via homologous recombination"/>
    <property type="evidence" value="ECO:0007669"/>
    <property type="project" value="TreeGrafter"/>
</dbReference>
<dbReference type="SUPFAM" id="SSF52540">
    <property type="entry name" value="P-loop containing nucleoside triphosphate hydrolases"/>
    <property type="match status" value="1"/>
</dbReference>
<dbReference type="GO" id="GO:0000400">
    <property type="term" value="F:four-way junction DNA binding"/>
    <property type="evidence" value="ECO:0007669"/>
    <property type="project" value="TreeGrafter"/>
</dbReference>
<dbReference type="GO" id="GO:0005815">
    <property type="term" value="C:microtubule organizing center"/>
    <property type="evidence" value="ECO:0007669"/>
    <property type="project" value="TreeGrafter"/>
</dbReference>
<dbReference type="Proteomes" id="UP000887577">
    <property type="component" value="Unplaced"/>
</dbReference>
<dbReference type="GO" id="GO:0000723">
    <property type="term" value="P:telomere maintenance"/>
    <property type="evidence" value="ECO:0007669"/>
    <property type="project" value="TreeGrafter"/>
</dbReference>
<dbReference type="GO" id="GO:0008094">
    <property type="term" value="F:ATP-dependent activity, acting on DNA"/>
    <property type="evidence" value="ECO:0007669"/>
    <property type="project" value="TreeGrafter"/>
</dbReference>
<evidence type="ECO:0000256" key="1">
    <source>
        <dbReference type="ARBA" id="ARBA00004123"/>
    </source>
</evidence>
<name>A0A914XQV2_9BILA</name>
<dbReference type="InterPro" id="IPR051988">
    <property type="entry name" value="HRR_RAD51_Paralog"/>
</dbReference>
<reference evidence="5" key="1">
    <citation type="submission" date="2022-11" db="UniProtKB">
        <authorList>
            <consortium name="WormBaseParasite"/>
        </authorList>
    </citation>
    <scope>IDENTIFICATION</scope>
</reference>
<dbReference type="InterPro" id="IPR027417">
    <property type="entry name" value="P-loop_NTPase"/>
</dbReference>
<accession>A0A914XQV2</accession>
<keyword evidence="4" id="KW-1185">Reference proteome</keyword>
<dbReference type="GO" id="GO:0042148">
    <property type="term" value="P:DNA strand invasion"/>
    <property type="evidence" value="ECO:0007669"/>
    <property type="project" value="TreeGrafter"/>
</dbReference>
<dbReference type="WBParaSite" id="PSU_v2.g10381.t1">
    <property type="protein sequence ID" value="PSU_v2.g10381.t1"/>
    <property type="gene ID" value="PSU_v2.g10381"/>
</dbReference>
<dbReference type="Gene3D" id="3.40.50.300">
    <property type="entry name" value="P-loop containing nucleotide triphosphate hydrolases"/>
    <property type="match status" value="1"/>
</dbReference>
<dbReference type="Pfam" id="PF08423">
    <property type="entry name" value="Rad51"/>
    <property type="match status" value="1"/>
</dbReference>
<dbReference type="PANTHER" id="PTHR46457">
    <property type="entry name" value="DNA REPAIR PROTEIN RAD51 HOMOLOG 4"/>
    <property type="match status" value="1"/>
</dbReference>
<feature type="domain" description="Rad51-like C-terminal" evidence="3">
    <location>
        <begin position="29"/>
        <end position="210"/>
    </location>
</feature>
<evidence type="ECO:0000313" key="4">
    <source>
        <dbReference type="Proteomes" id="UP000887577"/>
    </source>
</evidence>
<dbReference type="PANTHER" id="PTHR46457:SF1">
    <property type="entry name" value="DNA REPAIR PROTEIN RAD51 HOMOLOG 4"/>
    <property type="match status" value="1"/>
</dbReference>
<comment type="subcellular location">
    <subcellularLocation>
        <location evidence="1">Nucleus</location>
    </subcellularLocation>
</comment>
<evidence type="ECO:0000259" key="3">
    <source>
        <dbReference type="Pfam" id="PF08423"/>
    </source>
</evidence>
<keyword evidence="2" id="KW-0539">Nucleus</keyword>
<dbReference type="GO" id="GO:0033063">
    <property type="term" value="C:Rad51B-Rad51C-Rad51D-XRCC2 complex"/>
    <property type="evidence" value="ECO:0007669"/>
    <property type="project" value="TreeGrafter"/>
</dbReference>
<sequence length="257" mass="29383">MDEKLLSIKERGRNYFILSKDKIYESLYKTGNSDLDEYLQGGLPLGKFIHIYGPAGVGKSQFCMQLAANMWKQEKVRLCCFLCCNNVSFTPSRYLQICSEFNVQKDKNELLSNVFVAELSSINDVVNALNELSSSEMDIGFVSVEGLFDFTEYGIAGTHYAFTEALGQAMLSISEIKKCLTIFVNQVRASFQTNQTSDVTPALGPNFYMHALFRIFMNFQSEERSVRKIELQRWSFSQKDPFLFTLSKRGIEAFLRR</sequence>
<protein>
    <submittedName>
        <fullName evidence="5">DNA recombination and repair protein Rad51-like C-terminal domain-containing protein</fullName>
    </submittedName>
</protein>
<evidence type="ECO:0000256" key="2">
    <source>
        <dbReference type="ARBA" id="ARBA00023242"/>
    </source>
</evidence>
<evidence type="ECO:0000313" key="5">
    <source>
        <dbReference type="WBParaSite" id="PSU_v2.g10381.t1"/>
    </source>
</evidence>
<dbReference type="AlphaFoldDB" id="A0A914XQV2"/>
<dbReference type="GO" id="GO:0005657">
    <property type="term" value="C:replication fork"/>
    <property type="evidence" value="ECO:0007669"/>
    <property type="project" value="TreeGrafter"/>
</dbReference>
<proteinExistence type="predicted"/>
<dbReference type="GO" id="GO:0003697">
    <property type="term" value="F:single-stranded DNA binding"/>
    <property type="evidence" value="ECO:0007669"/>
    <property type="project" value="TreeGrafter"/>
</dbReference>